<proteinExistence type="predicted"/>
<evidence type="ECO:0000259" key="3">
    <source>
        <dbReference type="Pfam" id="PF13364"/>
    </source>
</evidence>
<evidence type="ECO:0000313" key="5">
    <source>
        <dbReference type="Proteomes" id="UP000248790"/>
    </source>
</evidence>
<keyword evidence="5" id="KW-1185">Reference proteome</keyword>
<dbReference type="Pfam" id="PF13364">
    <property type="entry name" value="BetaGal_ABD2"/>
    <property type="match status" value="1"/>
</dbReference>
<organism evidence="4 5">
    <name type="scientific">Larkinella arboricola</name>
    <dbReference type="NCBI Taxonomy" id="643671"/>
    <lineage>
        <taxon>Bacteria</taxon>
        <taxon>Pseudomonadati</taxon>
        <taxon>Bacteroidota</taxon>
        <taxon>Cytophagia</taxon>
        <taxon>Cytophagales</taxon>
        <taxon>Spirosomataceae</taxon>
        <taxon>Larkinella</taxon>
    </lineage>
</organism>
<dbReference type="Gene3D" id="3.20.20.140">
    <property type="entry name" value="Metal-dependent hydrolases"/>
    <property type="match status" value="1"/>
</dbReference>
<dbReference type="EMBL" id="QLMC01000005">
    <property type="protein sequence ID" value="RAJ94027.1"/>
    <property type="molecule type" value="Genomic_DNA"/>
</dbReference>
<evidence type="ECO:0000256" key="1">
    <source>
        <dbReference type="ARBA" id="ARBA00022801"/>
    </source>
</evidence>
<feature type="domain" description="Beta-galactosidase jelly roll" evidence="3">
    <location>
        <begin position="48"/>
        <end position="112"/>
    </location>
</feature>
<dbReference type="SUPFAM" id="SSF89550">
    <property type="entry name" value="PHP domain-like"/>
    <property type="match status" value="1"/>
</dbReference>
<dbReference type="Proteomes" id="UP000248790">
    <property type="component" value="Unassembled WGS sequence"/>
</dbReference>
<gene>
    <name evidence="4" type="ORF">LX87_03911</name>
</gene>
<sequence>MLVFLLLVGGPLRAQNRVVDKQMHHLRAGEEREWDFFRTEPKKQLTLRFNAQENTSELTLSLRQKDVKLAWNVYLNGVDLGKLDADENARIRYLSIPPHTLKTGENTLLIAYTKPFGKTDRVPDDMLVGEITLLDRPLKQMMQEATLTVTITERETNRLIPARITIVDDQNNLQPVAVVPDPQLAVRTGCVYTGNGKASFRLPEGTYRLYATRGFEYGVDSFSVAVKAGQTVSRNFVISREVPTKGWVASDTHIHTFTYSRHGDATVAERLLTLAGEGIELPIFTDHNILVDVRPTVRAMGMDTVFTPVMGNEFTTEVGHFNVFPVADNSVVPDHHVKDWKSASRNLANSGRVIILNHARDVHYNFRPFGPERHVSVAGLDLEGWTLPAQAMEVLNSSSQQKDIGQLYRDWFGVLNRGHWLTPVGSSDSHDVMQYLVGQGRTYIKCRDDKPGRIDVNDAVDQFLAGKVMVSFGLMPEITVNKTYGPGDVVPAAGEVTVAVRVLGPSWSKADRVSLYANGQKIREVRITQTGKKGVKWEGSWTIPATKQDMYLVAIAEGPDQMLPFWPIPKPYSRTSSEWHPQLIGSSGVVWIDADGDGMKTSAYAYAKRVIDNTNGDNQKLFRQLGEFDQAVSTQAASILNEQNRLVDAGLLESLKKAPSPVKTGFQEFIDSWKVSEMARKNR</sequence>
<keyword evidence="1" id="KW-0378">Hydrolase</keyword>
<dbReference type="InterPro" id="IPR016195">
    <property type="entry name" value="Pol/histidinol_Pase-like"/>
</dbReference>
<evidence type="ECO:0000313" key="4">
    <source>
        <dbReference type="EMBL" id="RAJ94027.1"/>
    </source>
</evidence>
<comment type="caution">
    <text evidence="4">The sequence shown here is derived from an EMBL/GenBank/DDBJ whole genome shotgun (WGS) entry which is preliminary data.</text>
</comment>
<name>A0A327WS21_LARAB</name>
<dbReference type="AlphaFoldDB" id="A0A327WS21"/>
<dbReference type="InterPro" id="IPR025300">
    <property type="entry name" value="BetaGal_jelly_roll_dom"/>
</dbReference>
<evidence type="ECO:0000256" key="2">
    <source>
        <dbReference type="ARBA" id="ARBA00023295"/>
    </source>
</evidence>
<dbReference type="GO" id="GO:0004553">
    <property type="term" value="F:hydrolase activity, hydrolyzing O-glycosyl compounds"/>
    <property type="evidence" value="ECO:0007669"/>
    <property type="project" value="UniProtKB-ARBA"/>
</dbReference>
<protein>
    <submittedName>
        <fullName evidence="4">Beta-galactosidase-like protein</fullName>
    </submittedName>
</protein>
<dbReference type="NCBIfam" id="NF038032">
    <property type="entry name" value="CehA_McbA_metalo"/>
    <property type="match status" value="1"/>
</dbReference>
<keyword evidence="2" id="KW-0326">Glycosidase</keyword>
<reference evidence="4 5" key="1">
    <citation type="submission" date="2018-06" db="EMBL/GenBank/DDBJ databases">
        <title>Genomic Encyclopedia of Archaeal and Bacterial Type Strains, Phase II (KMG-II): from individual species to whole genera.</title>
        <authorList>
            <person name="Goeker M."/>
        </authorList>
    </citation>
    <scope>NUCLEOTIDE SEQUENCE [LARGE SCALE GENOMIC DNA]</scope>
    <source>
        <strain evidence="4 5">DSM 21851</strain>
    </source>
</reference>
<accession>A0A327WS21</accession>